<comment type="caution">
    <text evidence="2">The sequence shown here is derived from an EMBL/GenBank/DDBJ whole genome shotgun (WGS) entry which is preliminary data.</text>
</comment>
<organism evidence="2 3">
    <name type="scientific">Aspergillus keveii</name>
    <dbReference type="NCBI Taxonomy" id="714993"/>
    <lineage>
        <taxon>Eukaryota</taxon>
        <taxon>Fungi</taxon>
        <taxon>Dikarya</taxon>
        <taxon>Ascomycota</taxon>
        <taxon>Pezizomycotina</taxon>
        <taxon>Eurotiomycetes</taxon>
        <taxon>Eurotiomycetidae</taxon>
        <taxon>Eurotiales</taxon>
        <taxon>Aspergillaceae</taxon>
        <taxon>Aspergillus</taxon>
        <taxon>Aspergillus subgen. Nidulantes</taxon>
    </lineage>
</organism>
<evidence type="ECO:0000313" key="3">
    <source>
        <dbReference type="Proteomes" id="UP001610563"/>
    </source>
</evidence>
<dbReference type="Proteomes" id="UP001610563">
    <property type="component" value="Unassembled WGS sequence"/>
</dbReference>
<dbReference type="EMBL" id="JBFTWV010000008">
    <property type="protein sequence ID" value="KAL2799397.1"/>
    <property type="molecule type" value="Genomic_DNA"/>
</dbReference>
<protein>
    <submittedName>
        <fullName evidence="2">Uncharacterized protein</fullName>
    </submittedName>
</protein>
<sequence length="114" mass="13401">MSHPPPATRTEEKPKIQNEVKPKTNNGEKPKKVPAISLTAPEGGAYRATADECYIHYRLNRRELFNLVYRTQWKQRRKIEEVQREVAMERSESKRKTGALERELADLRQEKKQL</sequence>
<evidence type="ECO:0000256" key="1">
    <source>
        <dbReference type="SAM" id="MobiDB-lite"/>
    </source>
</evidence>
<keyword evidence="3" id="KW-1185">Reference proteome</keyword>
<feature type="region of interest" description="Disordered" evidence="1">
    <location>
        <begin position="88"/>
        <end position="114"/>
    </location>
</feature>
<accession>A0ABR4GKA5</accession>
<gene>
    <name evidence="2" type="ORF">BJX66DRAFT_333300</name>
</gene>
<name>A0ABR4GKA5_9EURO</name>
<proteinExistence type="predicted"/>
<evidence type="ECO:0000313" key="2">
    <source>
        <dbReference type="EMBL" id="KAL2799397.1"/>
    </source>
</evidence>
<feature type="region of interest" description="Disordered" evidence="1">
    <location>
        <begin position="1"/>
        <end position="36"/>
    </location>
</feature>
<reference evidence="2 3" key="1">
    <citation type="submission" date="2024-07" db="EMBL/GenBank/DDBJ databases">
        <title>Section-level genome sequencing and comparative genomics of Aspergillus sections Usti and Cavernicolus.</title>
        <authorList>
            <consortium name="Lawrence Berkeley National Laboratory"/>
            <person name="Nybo J.L."/>
            <person name="Vesth T.C."/>
            <person name="Theobald S."/>
            <person name="Frisvad J.C."/>
            <person name="Larsen T.O."/>
            <person name="Kjaerboelling I."/>
            <person name="Rothschild-Mancinelli K."/>
            <person name="Lyhne E.K."/>
            <person name="Kogle M.E."/>
            <person name="Barry K."/>
            <person name="Clum A."/>
            <person name="Na H."/>
            <person name="Ledsgaard L."/>
            <person name="Lin J."/>
            <person name="Lipzen A."/>
            <person name="Kuo A."/>
            <person name="Riley R."/>
            <person name="Mondo S."/>
            <person name="Labutti K."/>
            <person name="Haridas S."/>
            <person name="Pangalinan J."/>
            <person name="Salamov A.A."/>
            <person name="Simmons B.A."/>
            <person name="Magnuson J.K."/>
            <person name="Chen J."/>
            <person name="Drula E."/>
            <person name="Henrissat B."/>
            <person name="Wiebenga A."/>
            <person name="Lubbers R.J."/>
            <person name="Gomes A.C."/>
            <person name="Makela M.R."/>
            <person name="Stajich J."/>
            <person name="Grigoriev I.V."/>
            <person name="Mortensen U.H."/>
            <person name="De Vries R.P."/>
            <person name="Baker S.E."/>
            <person name="Andersen M.R."/>
        </authorList>
    </citation>
    <scope>NUCLEOTIDE SEQUENCE [LARGE SCALE GENOMIC DNA]</scope>
    <source>
        <strain evidence="2 3">CBS 209.92</strain>
    </source>
</reference>
<feature type="compositionally biased region" description="Basic and acidic residues" evidence="1">
    <location>
        <begin position="9"/>
        <end position="31"/>
    </location>
</feature>